<reference evidence="1 2" key="1">
    <citation type="submission" date="2016-11" db="EMBL/GenBank/DDBJ databases">
        <authorList>
            <person name="Jaros S."/>
            <person name="Januszkiewicz K."/>
            <person name="Wedrychowicz H."/>
        </authorList>
    </citation>
    <scope>NUCLEOTIDE SEQUENCE [LARGE SCALE GENOMIC DNA]</scope>
    <source>
        <strain evidence="1 2">DSM 26897</strain>
    </source>
</reference>
<organism evidence="1 2">
    <name type="scientific">Cnuella takakiae</name>
    <dbReference type="NCBI Taxonomy" id="1302690"/>
    <lineage>
        <taxon>Bacteria</taxon>
        <taxon>Pseudomonadati</taxon>
        <taxon>Bacteroidota</taxon>
        <taxon>Chitinophagia</taxon>
        <taxon>Chitinophagales</taxon>
        <taxon>Chitinophagaceae</taxon>
        <taxon>Cnuella</taxon>
    </lineage>
</organism>
<dbReference type="OrthoDB" id="675660at2"/>
<keyword evidence="2" id="KW-1185">Reference proteome</keyword>
<dbReference type="Proteomes" id="UP000184368">
    <property type="component" value="Unassembled WGS sequence"/>
</dbReference>
<accession>A0A1M5IJQ4</accession>
<dbReference type="EMBL" id="FQUO01000024">
    <property type="protein sequence ID" value="SHG28466.1"/>
    <property type="molecule type" value="Genomic_DNA"/>
</dbReference>
<proteinExistence type="predicted"/>
<name>A0A1M5IJQ4_9BACT</name>
<protein>
    <submittedName>
        <fullName evidence="1">Uncharacterized protein</fullName>
    </submittedName>
</protein>
<gene>
    <name evidence="1" type="ORF">SAMN05444008_12418</name>
</gene>
<evidence type="ECO:0000313" key="1">
    <source>
        <dbReference type="EMBL" id="SHG28466.1"/>
    </source>
</evidence>
<dbReference type="RefSeq" id="WP_073048184.1">
    <property type="nucleotide sequence ID" value="NZ_FQUO01000024.1"/>
</dbReference>
<evidence type="ECO:0000313" key="2">
    <source>
        <dbReference type="Proteomes" id="UP000184368"/>
    </source>
</evidence>
<dbReference type="AlphaFoldDB" id="A0A1M5IJQ4"/>
<sequence>MDNNFDIPLTYRNKELVIPASLVMQGYTYRIEAELEGTLFYFERDDSGDFRAILPPDLPQQQKLPETGMIQAVTEALNQLLA</sequence>